<feature type="region of interest" description="Disordered" evidence="1">
    <location>
        <begin position="341"/>
        <end position="373"/>
    </location>
</feature>
<evidence type="ECO:0008006" key="4">
    <source>
        <dbReference type="Google" id="ProtNLM"/>
    </source>
</evidence>
<gene>
    <name evidence="2" type="ORF">AV274_5638</name>
</gene>
<feature type="region of interest" description="Disordered" evidence="1">
    <location>
        <begin position="166"/>
        <end position="195"/>
    </location>
</feature>
<dbReference type="GO" id="GO:0055037">
    <property type="term" value="C:recycling endosome"/>
    <property type="evidence" value="ECO:0007669"/>
    <property type="project" value="TreeGrafter"/>
</dbReference>
<dbReference type="PANTHER" id="PTHR13677">
    <property type="entry name" value="LD41638P"/>
    <property type="match status" value="1"/>
</dbReference>
<dbReference type="Proteomes" id="UP000078348">
    <property type="component" value="Unassembled WGS sequence"/>
</dbReference>
<keyword evidence="3" id="KW-1185">Reference proteome</keyword>
<dbReference type="Gene3D" id="3.40.50.11500">
    <property type="match status" value="1"/>
</dbReference>
<dbReference type="InterPro" id="IPR043153">
    <property type="entry name" value="DENN_C"/>
</dbReference>
<dbReference type="AlphaFoldDB" id="A0A196S977"/>
<feature type="region of interest" description="Disordered" evidence="1">
    <location>
        <begin position="113"/>
        <end position="147"/>
    </location>
</feature>
<dbReference type="GO" id="GO:0005085">
    <property type="term" value="F:guanyl-nucleotide exchange factor activity"/>
    <property type="evidence" value="ECO:0007669"/>
    <property type="project" value="InterPro"/>
</dbReference>
<accession>A0A196S977</accession>
<sequence>MDSASLSRMDATSDGGHMEGKNPVEPWISCIMITSFDDDKGPVIDYVYPKAITLLIASLYYDFDEAAMKEAIVCIEKWPLPEVGVQYTVRFFGSDFTVSVPVTPQLRSFLESAKSRKSSRLPDTPSVPVPSNEAESLETPTDPSVTALPSLGRWVEIGFDDAFSGYGKEESSGTDKEESSELDEWSDGERAAAPHTDLTENAQRQQMHDRAEQLCAVLALHPNCAVDGVFTDAPVLSCTPLHAVLARVWCALMLSQSLVVFCSDAHLLSDVMLSLRSLVAPLQPLHDFRPFFTVYDRDYAAIAAAAAAHTLPTPLLAGTNDPFVAETLGIAMDVLVVPAEPMEPTAPGESAEPISPTKQSLADHANSPFTTPADSAAGGVVEFTSVGALKRLVGGVAGCWYVEQEPLKPEAFLERFTADVEAILFRGNLEATTDAWSVKNTLLHGVLQTFTCNFLAPFRQCLEALYEEAVVPKHPYATVSEQLGEVDVWLVEDAVHRHPEWLKYPFRDGTATDFIYRFARTAQAEWLLAELRQRVRAELQTREEAWRERVSRDELMRVLPRGEQERYAILQRIHRVIQRTKGGIPPYLASHIQWIQSSLK</sequence>
<proteinExistence type="predicted"/>
<dbReference type="EMBL" id="LXWW01000528">
    <property type="protein sequence ID" value="OAO12642.1"/>
    <property type="molecule type" value="Genomic_DNA"/>
</dbReference>
<protein>
    <recommendedName>
        <fullName evidence="4">UDENN domain-containing protein</fullName>
    </recommendedName>
</protein>
<reference evidence="2 3" key="1">
    <citation type="submission" date="2016-05" db="EMBL/GenBank/DDBJ databases">
        <title>Nuclear genome of Blastocystis sp. subtype 1 NandII.</title>
        <authorList>
            <person name="Gentekaki E."/>
            <person name="Curtis B."/>
            <person name="Stairs C."/>
            <person name="Eme L."/>
            <person name="Herman E."/>
            <person name="Klimes V."/>
            <person name="Arias M.C."/>
            <person name="Elias M."/>
            <person name="Hilliou F."/>
            <person name="Klute M."/>
            <person name="Malik S.-B."/>
            <person name="Pightling A."/>
            <person name="Rachubinski R."/>
            <person name="Salas D."/>
            <person name="Schlacht A."/>
            <person name="Suga H."/>
            <person name="Archibald J."/>
            <person name="Ball S.G."/>
            <person name="Clark G."/>
            <person name="Dacks J."/>
            <person name="Van Der Giezen M."/>
            <person name="Tsaousis A."/>
            <person name="Roger A."/>
        </authorList>
    </citation>
    <scope>NUCLEOTIDE SEQUENCE [LARGE SCALE GENOMIC DNA]</scope>
    <source>
        <strain evidence="3">ATCC 50177 / NandII</strain>
    </source>
</reference>
<evidence type="ECO:0000256" key="1">
    <source>
        <dbReference type="SAM" id="MobiDB-lite"/>
    </source>
</evidence>
<feature type="compositionally biased region" description="Basic and acidic residues" evidence="1">
    <location>
        <begin position="167"/>
        <end position="179"/>
    </location>
</feature>
<dbReference type="OrthoDB" id="417513at2759"/>
<comment type="caution">
    <text evidence="2">The sequence shown here is derived from an EMBL/GenBank/DDBJ whole genome shotgun (WGS) entry which is preliminary data.</text>
</comment>
<dbReference type="PANTHER" id="PTHR13677:SF0">
    <property type="entry name" value="LD41638P"/>
    <property type="match status" value="1"/>
</dbReference>
<name>A0A196S977_BLAHN</name>
<dbReference type="InterPro" id="IPR024224">
    <property type="entry name" value="DENND6"/>
</dbReference>
<organism evidence="2 3">
    <name type="scientific">Blastocystis sp. subtype 1 (strain ATCC 50177 / NandII)</name>
    <dbReference type="NCBI Taxonomy" id="478820"/>
    <lineage>
        <taxon>Eukaryota</taxon>
        <taxon>Sar</taxon>
        <taxon>Stramenopiles</taxon>
        <taxon>Bigyra</taxon>
        <taxon>Opalozoa</taxon>
        <taxon>Opalinata</taxon>
        <taxon>Blastocystidae</taxon>
        <taxon>Blastocystis</taxon>
    </lineage>
</organism>
<feature type="region of interest" description="Disordered" evidence="1">
    <location>
        <begin position="1"/>
        <end position="20"/>
    </location>
</feature>
<evidence type="ECO:0000313" key="3">
    <source>
        <dbReference type="Proteomes" id="UP000078348"/>
    </source>
</evidence>
<evidence type="ECO:0000313" key="2">
    <source>
        <dbReference type="EMBL" id="OAO12642.1"/>
    </source>
</evidence>